<feature type="compositionally biased region" description="Polar residues" evidence="7">
    <location>
        <begin position="281"/>
        <end position="290"/>
    </location>
</feature>
<reference evidence="8" key="1">
    <citation type="journal article" date="2020" name="Stud. Mycol.">
        <title>101 Dothideomycetes genomes: a test case for predicting lifestyles and emergence of pathogens.</title>
        <authorList>
            <person name="Haridas S."/>
            <person name="Albert R."/>
            <person name="Binder M."/>
            <person name="Bloem J."/>
            <person name="Labutti K."/>
            <person name="Salamov A."/>
            <person name="Andreopoulos B."/>
            <person name="Baker S."/>
            <person name="Barry K."/>
            <person name="Bills G."/>
            <person name="Bluhm B."/>
            <person name="Cannon C."/>
            <person name="Castanera R."/>
            <person name="Culley D."/>
            <person name="Daum C."/>
            <person name="Ezra D."/>
            <person name="Gonzalez J."/>
            <person name="Henrissat B."/>
            <person name="Kuo A."/>
            <person name="Liang C."/>
            <person name="Lipzen A."/>
            <person name="Lutzoni F."/>
            <person name="Magnuson J."/>
            <person name="Mondo S."/>
            <person name="Nolan M."/>
            <person name="Ohm R."/>
            <person name="Pangilinan J."/>
            <person name="Park H.-J."/>
            <person name="Ramirez L."/>
            <person name="Alfaro M."/>
            <person name="Sun H."/>
            <person name="Tritt A."/>
            <person name="Yoshinaga Y."/>
            <person name="Zwiers L.-H."/>
            <person name="Turgeon B."/>
            <person name="Goodwin S."/>
            <person name="Spatafora J."/>
            <person name="Crous P."/>
            <person name="Grigoriev I."/>
        </authorList>
    </citation>
    <scope>NUCLEOTIDE SEQUENCE</scope>
    <source>
        <strain evidence="8">CBS 113979</strain>
    </source>
</reference>
<evidence type="ECO:0000313" key="9">
    <source>
        <dbReference type="Proteomes" id="UP000800041"/>
    </source>
</evidence>
<feature type="region of interest" description="Disordered" evidence="7">
    <location>
        <begin position="267"/>
        <end position="337"/>
    </location>
</feature>
<feature type="compositionally biased region" description="Acidic residues" evidence="7">
    <location>
        <begin position="267"/>
        <end position="279"/>
    </location>
</feature>
<dbReference type="Proteomes" id="UP000800041">
    <property type="component" value="Unassembled WGS sequence"/>
</dbReference>
<accession>A0A6G1GYV8</accession>
<dbReference type="InterPro" id="IPR017423">
    <property type="entry name" value="TRM6"/>
</dbReference>
<evidence type="ECO:0000256" key="4">
    <source>
        <dbReference type="ARBA" id="ARBA00022694"/>
    </source>
</evidence>
<proteinExistence type="inferred from homology"/>
<evidence type="ECO:0000256" key="3">
    <source>
        <dbReference type="ARBA" id="ARBA00021704"/>
    </source>
</evidence>
<evidence type="ECO:0000256" key="6">
    <source>
        <dbReference type="ARBA" id="ARBA00032319"/>
    </source>
</evidence>
<dbReference type="Pfam" id="PF04189">
    <property type="entry name" value="Gcd10p"/>
    <property type="match status" value="1"/>
</dbReference>
<dbReference type="GO" id="GO:0005634">
    <property type="term" value="C:nucleus"/>
    <property type="evidence" value="ECO:0007669"/>
    <property type="project" value="UniProtKB-SubCell"/>
</dbReference>
<comment type="subcellular location">
    <subcellularLocation>
        <location evidence="1">Nucleus</location>
    </subcellularLocation>
</comment>
<dbReference type="GO" id="GO:0030488">
    <property type="term" value="P:tRNA methylation"/>
    <property type="evidence" value="ECO:0007669"/>
    <property type="project" value="InterPro"/>
</dbReference>
<organism evidence="8 9">
    <name type="scientific">Aulographum hederae CBS 113979</name>
    <dbReference type="NCBI Taxonomy" id="1176131"/>
    <lineage>
        <taxon>Eukaryota</taxon>
        <taxon>Fungi</taxon>
        <taxon>Dikarya</taxon>
        <taxon>Ascomycota</taxon>
        <taxon>Pezizomycotina</taxon>
        <taxon>Dothideomycetes</taxon>
        <taxon>Pleosporomycetidae</taxon>
        <taxon>Aulographales</taxon>
        <taxon>Aulographaceae</taxon>
    </lineage>
</organism>
<evidence type="ECO:0000256" key="1">
    <source>
        <dbReference type="ARBA" id="ARBA00004123"/>
    </source>
</evidence>
<dbReference type="PANTHER" id="PTHR12945:SF0">
    <property type="entry name" value="TRNA (ADENINE(58)-N(1))-METHYLTRANSFERASE NON-CATALYTIC SUBUNIT TRM6"/>
    <property type="match status" value="1"/>
</dbReference>
<feature type="compositionally biased region" description="Low complexity" evidence="7">
    <location>
        <begin position="323"/>
        <end position="337"/>
    </location>
</feature>
<evidence type="ECO:0000256" key="5">
    <source>
        <dbReference type="ARBA" id="ARBA00023242"/>
    </source>
</evidence>
<evidence type="ECO:0000313" key="8">
    <source>
        <dbReference type="EMBL" id="KAF1985977.1"/>
    </source>
</evidence>
<keyword evidence="5" id="KW-0539">Nucleus</keyword>
<dbReference type="EMBL" id="ML977159">
    <property type="protein sequence ID" value="KAF1985977.1"/>
    <property type="molecule type" value="Genomic_DNA"/>
</dbReference>
<dbReference type="GO" id="GO:0031515">
    <property type="term" value="C:tRNA (m1A) methyltransferase complex"/>
    <property type="evidence" value="ECO:0007669"/>
    <property type="project" value="InterPro"/>
</dbReference>
<protein>
    <recommendedName>
        <fullName evidence="3">tRNA (adenine(58)-N(1))-methyltransferase non-catalytic subunit TRM6</fullName>
    </recommendedName>
    <alternativeName>
        <fullName evidence="6">tRNA(m1A58)-methyltransferase subunit TRM6</fullName>
    </alternativeName>
</protein>
<dbReference type="AlphaFoldDB" id="A0A6G1GYV8"/>
<dbReference type="PANTHER" id="PTHR12945">
    <property type="entry name" value="TRANSLATION INITIATION FACTOR EIF3-RELATED"/>
    <property type="match status" value="1"/>
</dbReference>
<keyword evidence="4" id="KW-0819">tRNA processing</keyword>
<evidence type="ECO:0000256" key="2">
    <source>
        <dbReference type="ARBA" id="ARBA00008320"/>
    </source>
</evidence>
<evidence type="ECO:0000256" key="7">
    <source>
        <dbReference type="SAM" id="MobiDB-lite"/>
    </source>
</evidence>
<dbReference type="OrthoDB" id="10254665at2759"/>
<sequence>MHSRVLLNTHVVLRLPSGQFKIVEVIPNTAIPLGKYGSFSTNLILGRPYHLTYEILDKEDGQTHSKLRLVPASELNAEALASEDAAAQGEEKTESAANAKGGVEFDIVGENGELLMRSNRLTIDDPLRQTLTQDEIEELKRAGTGSGKDIIAKIMASHQALDEKTSFSLAKYTVRKSKKYLKRFTVLPMDPGMLAKVMMEREAVRIMELREEMLGLIASWANVHHYSDPGEEMETKRGGRWLIIDDTGGLLTAAMAERMGILYPQEEEVEESDEEDLEESNATNGTNHQAPSPKDPPRPTTTDASEKELATTTSNPKKAPYNHTPSQSSPTTTLTLLHPSAQPSLGLLRHFGFDTNEPSPTHPLHTHLKTLSWLSLLSPSTDPAYAEPPLVTAEKLATWKSGKRGTYHRKRRRWERVKRVVDETREGGFDGLVVATAMELKGVLEHTLPLLRGGAQVAVYSPHVEPLVQLMDLYSRERRAAFMIGGHTSAPSPHANETEKRELEEDFPLNPLALLNTQLQTARGRAWQVLPGRTHPFMTARGGAEGFLFSGTKVQPVEGRVEARGRFAKRRKVEGGGEG</sequence>
<name>A0A6G1GYV8_9PEZI</name>
<keyword evidence="9" id="KW-1185">Reference proteome</keyword>
<gene>
    <name evidence="8" type="ORF">K402DRAFT_404767</name>
</gene>
<comment type="similarity">
    <text evidence="2">Belongs to the TRM6/GCD10 family.</text>
</comment>